<feature type="region of interest" description="Disordered" evidence="1">
    <location>
        <begin position="1"/>
        <end position="60"/>
    </location>
</feature>
<evidence type="ECO:0000313" key="2">
    <source>
        <dbReference type="EMBL" id="KIK39733.1"/>
    </source>
</evidence>
<feature type="compositionally biased region" description="Polar residues" evidence="1">
    <location>
        <begin position="189"/>
        <end position="199"/>
    </location>
</feature>
<dbReference type="HOGENOM" id="CLU_1373011_0_0_1"/>
<reference evidence="3" key="2">
    <citation type="submission" date="2015-01" db="EMBL/GenBank/DDBJ databases">
        <title>Evolutionary Origins and Diversification of the Mycorrhizal Mutualists.</title>
        <authorList>
            <consortium name="DOE Joint Genome Institute"/>
            <consortium name="Mycorrhizal Genomics Consortium"/>
            <person name="Kohler A."/>
            <person name="Kuo A."/>
            <person name="Nagy L.G."/>
            <person name="Floudas D."/>
            <person name="Copeland A."/>
            <person name="Barry K.W."/>
            <person name="Cichocki N."/>
            <person name="Veneault-Fourrey C."/>
            <person name="LaButti K."/>
            <person name="Lindquist E.A."/>
            <person name="Lipzen A."/>
            <person name="Lundell T."/>
            <person name="Morin E."/>
            <person name="Murat C."/>
            <person name="Riley R."/>
            <person name="Ohm R."/>
            <person name="Sun H."/>
            <person name="Tunlid A."/>
            <person name="Henrissat B."/>
            <person name="Grigoriev I.V."/>
            <person name="Hibbett D.S."/>
            <person name="Martin F."/>
        </authorList>
    </citation>
    <scope>NUCLEOTIDE SEQUENCE [LARGE SCALE GENOMIC DNA]</scope>
    <source>
        <strain evidence="3">UH-Slu-Lm8-n1</strain>
    </source>
</reference>
<dbReference type="OrthoDB" id="2684933at2759"/>
<evidence type="ECO:0000256" key="1">
    <source>
        <dbReference type="SAM" id="MobiDB-lite"/>
    </source>
</evidence>
<gene>
    <name evidence="2" type="ORF">CY34DRAFT_14176</name>
</gene>
<protein>
    <submittedName>
        <fullName evidence="2">Uncharacterized protein</fullName>
    </submittedName>
</protein>
<evidence type="ECO:0000313" key="3">
    <source>
        <dbReference type="Proteomes" id="UP000054485"/>
    </source>
</evidence>
<reference evidence="2 3" key="1">
    <citation type="submission" date="2014-04" db="EMBL/GenBank/DDBJ databases">
        <authorList>
            <consortium name="DOE Joint Genome Institute"/>
            <person name="Kuo A."/>
            <person name="Ruytinx J."/>
            <person name="Rineau F."/>
            <person name="Colpaert J."/>
            <person name="Kohler A."/>
            <person name="Nagy L.G."/>
            <person name="Floudas D."/>
            <person name="Copeland A."/>
            <person name="Barry K.W."/>
            <person name="Cichocki N."/>
            <person name="Veneault-Fourrey C."/>
            <person name="LaButti K."/>
            <person name="Lindquist E.A."/>
            <person name="Lipzen A."/>
            <person name="Lundell T."/>
            <person name="Morin E."/>
            <person name="Murat C."/>
            <person name="Sun H."/>
            <person name="Tunlid A."/>
            <person name="Henrissat B."/>
            <person name="Grigoriev I.V."/>
            <person name="Hibbett D.S."/>
            <person name="Martin F."/>
            <person name="Nordberg H.P."/>
            <person name="Cantor M.N."/>
            <person name="Hua S.X."/>
        </authorList>
    </citation>
    <scope>NUCLEOTIDE SEQUENCE [LARGE SCALE GENOMIC DNA]</scope>
    <source>
        <strain evidence="2 3">UH-Slu-Lm8-n1</strain>
    </source>
</reference>
<dbReference type="Proteomes" id="UP000054485">
    <property type="component" value="Unassembled WGS sequence"/>
</dbReference>
<keyword evidence="3" id="KW-1185">Reference proteome</keyword>
<dbReference type="AlphaFoldDB" id="A0A0D0B7D8"/>
<accession>A0A0D0B7D8</accession>
<dbReference type="InParanoid" id="A0A0D0B7D8"/>
<name>A0A0D0B7D8_9AGAM</name>
<organism evidence="2 3">
    <name type="scientific">Suillus luteus UH-Slu-Lm8-n1</name>
    <dbReference type="NCBI Taxonomy" id="930992"/>
    <lineage>
        <taxon>Eukaryota</taxon>
        <taxon>Fungi</taxon>
        <taxon>Dikarya</taxon>
        <taxon>Basidiomycota</taxon>
        <taxon>Agaricomycotina</taxon>
        <taxon>Agaricomycetes</taxon>
        <taxon>Agaricomycetidae</taxon>
        <taxon>Boletales</taxon>
        <taxon>Suillineae</taxon>
        <taxon>Suillaceae</taxon>
        <taxon>Suillus</taxon>
    </lineage>
</organism>
<feature type="region of interest" description="Disordered" evidence="1">
    <location>
        <begin position="179"/>
        <end position="199"/>
    </location>
</feature>
<dbReference type="EMBL" id="KN835330">
    <property type="protein sequence ID" value="KIK39733.1"/>
    <property type="molecule type" value="Genomic_DNA"/>
</dbReference>
<proteinExistence type="predicted"/>
<sequence>MSFNTAAQYGCHQPIPSSNQTRCEPLPPRRPRASTMTQDANSRWHPDAQRMPGLHATGNNSPPLIFNREYSVIRDDVNVQYDRVMAAIEQESIDMKSAMHEYIKRERERKPLPPIPKSPTTTDPQCHPRRFSFDHATGHDHSGEHQHPVYDLPPNAPFPQIIMPTRRRAASVKAVRRLRFHKPKAPQLEESNPSTSKKI</sequence>